<feature type="signal peptide" evidence="1">
    <location>
        <begin position="1"/>
        <end position="21"/>
    </location>
</feature>
<dbReference type="Proteomes" id="UP000054075">
    <property type="component" value="Unassembled WGS sequence"/>
</dbReference>
<name>A8PK21_9COXI</name>
<evidence type="ECO:0000313" key="3">
    <source>
        <dbReference type="Proteomes" id="UP000054075"/>
    </source>
</evidence>
<keyword evidence="1" id="KW-0732">Signal</keyword>
<evidence type="ECO:0008006" key="4">
    <source>
        <dbReference type="Google" id="ProtNLM"/>
    </source>
</evidence>
<dbReference type="eggNOG" id="COG3203">
    <property type="taxonomic scope" value="Bacteria"/>
</dbReference>
<dbReference type="STRING" id="59196.RICGR_0231"/>
<proteinExistence type="predicted"/>
<sequence>MRFKRIIFLLLVVSVSTQTSATEIIVKENVYEQAIIREWMNKIDSLLGRNQPGGFDQPCGWMCRINVSGWMNTDAYITNTPPIFITEIPFDNLFDISEIPIVLASNRTSDLLLNNANLFIDTRVNPWMKAEISLVYSSLSPFPGGEGRYQIPNSLLIYKPINRINLDTAYITLQNLTISPLYLRWGKEYVPFGKYDPYSFVVSENPTQLLSEINATTIQLGFTMPNGLYGSIYTFAGQPRLADGGVTRRIQNGGASFGYTYSDCMSNFTIDGGYIGSITDTNFLSSYYTNTNIEVPFLIPGLPNANQTTIPGLPDQKVPAYTVNAEFQWGPFDVNGHYIATTRDFRKPLLLAFPVTPSPDQLSVLTFKKPKLWGFELGLTFPAIANQTRLAVGYQATKHLAGLLPRQRIYVDYLMNISQWFDIGVAIIQNKDYALGEDQLSEITPTGRRLIIAPGASGNKSTVGQLRASIKFA</sequence>
<dbReference type="SUPFAM" id="SSF56935">
    <property type="entry name" value="Porins"/>
    <property type="match status" value="1"/>
</dbReference>
<dbReference type="OrthoDB" id="5659536at2"/>
<comment type="caution">
    <text evidence="2">The sequence shown here is derived from an EMBL/GenBank/DDBJ whole genome shotgun (WGS) entry which is preliminary data.</text>
</comment>
<dbReference type="EMBL" id="AAQJ02000001">
    <property type="protein sequence ID" value="EDP46755.1"/>
    <property type="molecule type" value="Genomic_DNA"/>
</dbReference>
<organism evidence="2 3">
    <name type="scientific">Rickettsiella grylli</name>
    <dbReference type="NCBI Taxonomy" id="59196"/>
    <lineage>
        <taxon>Bacteria</taxon>
        <taxon>Pseudomonadati</taxon>
        <taxon>Pseudomonadota</taxon>
        <taxon>Gammaproteobacteria</taxon>
        <taxon>Legionellales</taxon>
        <taxon>Coxiellaceae</taxon>
        <taxon>Rickettsiella</taxon>
    </lineage>
</organism>
<dbReference type="NCBIfam" id="NF033652">
    <property type="entry name" value="LbtU_sider_porin"/>
    <property type="match status" value="1"/>
</dbReference>
<reference evidence="2" key="1">
    <citation type="submission" date="2006-04" db="EMBL/GenBank/DDBJ databases">
        <authorList>
            <person name="Seshadri R."/>
            <person name="Federici B.A."/>
        </authorList>
    </citation>
    <scope>NUCLEOTIDE SEQUENCE [LARGE SCALE GENOMIC DNA]</scope>
</reference>
<reference evidence="2" key="2">
    <citation type="submission" date="2007-10" db="EMBL/GenBank/DDBJ databases">
        <authorList>
            <person name="Myers G.S."/>
        </authorList>
    </citation>
    <scope>NUCLEOTIDE SEQUENCE [LARGE SCALE GENOMIC DNA]</scope>
</reference>
<accession>A8PK21</accession>
<dbReference type="AlphaFoldDB" id="A8PK21"/>
<protein>
    <recommendedName>
        <fullName evidence="4">LbtU family siderophore porin</fullName>
    </recommendedName>
</protein>
<keyword evidence="3" id="KW-1185">Reference proteome</keyword>
<feature type="chain" id="PRO_5002726942" description="LbtU family siderophore porin" evidence="1">
    <location>
        <begin position="22"/>
        <end position="473"/>
    </location>
</feature>
<evidence type="ECO:0000256" key="1">
    <source>
        <dbReference type="SAM" id="SignalP"/>
    </source>
</evidence>
<evidence type="ECO:0000313" key="2">
    <source>
        <dbReference type="EMBL" id="EDP46755.1"/>
    </source>
</evidence>
<gene>
    <name evidence="2" type="ORF">RICGR_0231</name>
</gene>